<organism evidence="1 2">
    <name type="scientific">Flavonifractor plautii ATCC 29863</name>
    <dbReference type="NCBI Taxonomy" id="411475"/>
    <lineage>
        <taxon>Bacteria</taxon>
        <taxon>Bacillati</taxon>
        <taxon>Bacillota</taxon>
        <taxon>Clostridia</taxon>
        <taxon>Eubacteriales</taxon>
        <taxon>Oscillospiraceae</taxon>
        <taxon>Flavonifractor</taxon>
    </lineage>
</organism>
<dbReference type="AlphaFoldDB" id="G9YT76"/>
<sequence>MRIWPDFGQGFGTGATGDEEQEKALALLCARAVTTTRSAGGFGYLELALFRPAGFGIGAVLVKKRLNPRRCGISGGADEKRRRFWR</sequence>
<gene>
    <name evidence="1" type="ORF">HMPREF0372_02736</name>
</gene>
<accession>G9YT76</accession>
<comment type="caution">
    <text evidence="1">The sequence shown here is derived from an EMBL/GenBank/DDBJ whole genome shotgun (WGS) entry which is preliminary data.</text>
</comment>
<dbReference type="Proteomes" id="UP000004459">
    <property type="component" value="Unassembled WGS sequence"/>
</dbReference>
<evidence type="ECO:0000313" key="1">
    <source>
        <dbReference type="EMBL" id="EHM44200.1"/>
    </source>
</evidence>
<protein>
    <submittedName>
        <fullName evidence="1">Uncharacterized protein</fullName>
    </submittedName>
</protein>
<name>G9YT76_FLAPL</name>
<proteinExistence type="predicted"/>
<evidence type="ECO:0000313" key="2">
    <source>
        <dbReference type="Proteomes" id="UP000004459"/>
    </source>
</evidence>
<dbReference type="HOGENOM" id="CLU_2493320_0_0_9"/>
<reference evidence="1 2" key="1">
    <citation type="submission" date="2011-08" db="EMBL/GenBank/DDBJ databases">
        <authorList>
            <person name="Weinstock G."/>
            <person name="Sodergren E."/>
            <person name="Clifton S."/>
            <person name="Fulton L."/>
            <person name="Fulton B."/>
            <person name="Courtney L."/>
            <person name="Fronick C."/>
            <person name="Harrison M."/>
            <person name="Strong C."/>
            <person name="Farmer C."/>
            <person name="Delahaunty K."/>
            <person name="Markovic C."/>
            <person name="Hall O."/>
            <person name="Minx P."/>
            <person name="Tomlinson C."/>
            <person name="Mitreva M."/>
            <person name="Hou S."/>
            <person name="Chen J."/>
            <person name="Wollam A."/>
            <person name="Pepin K.H."/>
            <person name="Johnson M."/>
            <person name="Bhonagiri V."/>
            <person name="Zhang X."/>
            <person name="Suruliraj S."/>
            <person name="Warren W."/>
            <person name="Chinwalla A."/>
            <person name="Mardis E.R."/>
            <person name="Wilson R.K."/>
        </authorList>
    </citation>
    <scope>NUCLEOTIDE SEQUENCE [LARGE SCALE GENOMIC DNA]</scope>
    <source>
        <strain evidence="1 2">ATCC 29863</strain>
    </source>
</reference>
<dbReference type="EMBL" id="AGCK01000228">
    <property type="protein sequence ID" value="EHM44200.1"/>
    <property type="molecule type" value="Genomic_DNA"/>
</dbReference>